<gene>
    <name evidence="9" type="primary">rne</name>
</gene>
<name>A0A1Z1MRW2_9FLOR</name>
<comment type="similarity">
    <text evidence="2">Belongs to the RNase E/G family.</text>
</comment>
<protein>
    <submittedName>
        <fullName evidence="9">Ribonuclease E</fullName>
    </submittedName>
</protein>
<evidence type="ECO:0000256" key="4">
    <source>
        <dbReference type="ARBA" id="ARBA00022801"/>
    </source>
</evidence>
<dbReference type="Pfam" id="PF00575">
    <property type="entry name" value="S1"/>
    <property type="match status" value="1"/>
</dbReference>
<dbReference type="Pfam" id="PF10150">
    <property type="entry name" value="RNase_E_G"/>
    <property type="match status" value="1"/>
</dbReference>
<dbReference type="InterPro" id="IPR019307">
    <property type="entry name" value="RNA-bd_AU-1/RNase_E/G"/>
</dbReference>
<dbReference type="GO" id="GO:0016787">
    <property type="term" value="F:hydrolase activity"/>
    <property type="evidence" value="ECO:0007669"/>
    <property type="project" value="UniProtKB-KW"/>
</dbReference>
<keyword evidence="3" id="KW-0479">Metal-binding</keyword>
<geneLocation type="chloroplast" evidence="9"/>
<dbReference type="Gene3D" id="2.40.50.140">
    <property type="entry name" value="Nucleic acid-binding proteins"/>
    <property type="match status" value="1"/>
</dbReference>
<dbReference type="GO" id="GO:0006364">
    <property type="term" value="P:rRNA processing"/>
    <property type="evidence" value="ECO:0007669"/>
    <property type="project" value="TreeGrafter"/>
</dbReference>
<evidence type="ECO:0000256" key="3">
    <source>
        <dbReference type="ARBA" id="ARBA00022723"/>
    </source>
</evidence>
<organism evidence="9">
    <name type="scientific">Kapraunia schneideri</name>
    <dbReference type="NCBI Taxonomy" id="717899"/>
    <lineage>
        <taxon>Eukaryota</taxon>
        <taxon>Rhodophyta</taxon>
        <taxon>Florideophyceae</taxon>
        <taxon>Rhodymeniophycidae</taxon>
        <taxon>Ceramiales</taxon>
        <taxon>Rhodomelaceae</taxon>
        <taxon>Kapraunia</taxon>
    </lineage>
</organism>
<evidence type="ECO:0000256" key="7">
    <source>
        <dbReference type="ARBA" id="ARBA00023436"/>
    </source>
</evidence>
<keyword evidence="5" id="KW-0460">Magnesium</keyword>
<keyword evidence="4" id="KW-0378">Hydrolase</keyword>
<dbReference type="InterPro" id="IPR012340">
    <property type="entry name" value="NA-bd_OB-fold"/>
</dbReference>
<comment type="function">
    <text evidence="7">Involved in intercistronic processing of primary transcripts from chloroplast operons. The endonucleolytic activity of the enzyme depends on the number of phosphates at the 5' end, is inhibited by structured RNA, and preferentially cleaves A/U-rich sequences.</text>
</comment>
<dbReference type="PANTHER" id="PTHR30001">
    <property type="entry name" value="RIBONUCLEASE"/>
    <property type="match status" value="1"/>
</dbReference>
<dbReference type="InterPro" id="IPR003029">
    <property type="entry name" value="S1_domain"/>
</dbReference>
<dbReference type="GO" id="GO:0004540">
    <property type="term" value="F:RNA nuclease activity"/>
    <property type="evidence" value="ECO:0007669"/>
    <property type="project" value="InterPro"/>
</dbReference>
<dbReference type="AlphaFoldDB" id="A0A1Z1MRW2"/>
<dbReference type="GeneID" id="33361895"/>
<evidence type="ECO:0000256" key="5">
    <source>
        <dbReference type="ARBA" id="ARBA00022842"/>
    </source>
</evidence>
<evidence type="ECO:0000256" key="1">
    <source>
        <dbReference type="ARBA" id="ARBA00001946"/>
    </source>
</evidence>
<evidence type="ECO:0000256" key="6">
    <source>
        <dbReference type="ARBA" id="ARBA00022884"/>
    </source>
</evidence>
<keyword evidence="9" id="KW-0934">Plastid</keyword>
<dbReference type="PROSITE" id="PS50126">
    <property type="entry name" value="S1"/>
    <property type="match status" value="1"/>
</dbReference>
<dbReference type="EMBL" id="MF101454">
    <property type="protein sequence ID" value="ARW68840.1"/>
    <property type="molecule type" value="Genomic_DNA"/>
</dbReference>
<dbReference type="InterPro" id="IPR004659">
    <property type="entry name" value="RNase_E/G"/>
</dbReference>
<dbReference type="CDD" id="cd04453">
    <property type="entry name" value="S1_RNase_E"/>
    <property type="match status" value="1"/>
</dbReference>
<keyword evidence="9" id="KW-0150">Chloroplast</keyword>
<evidence type="ECO:0000259" key="8">
    <source>
        <dbReference type="PROSITE" id="PS50126"/>
    </source>
</evidence>
<dbReference type="GO" id="GO:0046872">
    <property type="term" value="F:metal ion binding"/>
    <property type="evidence" value="ECO:0007669"/>
    <property type="project" value="UniProtKB-KW"/>
</dbReference>
<accession>A0A1Z1MRW2</accession>
<proteinExistence type="inferred from homology"/>
<comment type="cofactor">
    <cofactor evidence="1">
        <name>Mg(2+)</name>
        <dbReference type="ChEBI" id="CHEBI:18420"/>
    </cofactor>
</comment>
<evidence type="ECO:0000256" key="2">
    <source>
        <dbReference type="ARBA" id="ARBA00005522"/>
    </source>
</evidence>
<dbReference type="SUPFAM" id="SSF50249">
    <property type="entry name" value="Nucleic acid-binding proteins"/>
    <property type="match status" value="1"/>
</dbReference>
<dbReference type="GO" id="GO:0005737">
    <property type="term" value="C:cytoplasm"/>
    <property type="evidence" value="ECO:0007669"/>
    <property type="project" value="TreeGrafter"/>
</dbReference>
<dbReference type="PANTHER" id="PTHR30001:SF0">
    <property type="entry name" value="RIBONUCLEASE G"/>
    <property type="match status" value="1"/>
</dbReference>
<feature type="domain" description="S1 motif" evidence="8">
    <location>
        <begin position="35"/>
        <end position="111"/>
    </location>
</feature>
<dbReference type="SMART" id="SM00316">
    <property type="entry name" value="S1"/>
    <property type="match status" value="1"/>
</dbReference>
<dbReference type="NCBIfam" id="TIGR00757">
    <property type="entry name" value="RNaseEG"/>
    <property type="match status" value="1"/>
</dbReference>
<dbReference type="GO" id="GO:0003723">
    <property type="term" value="F:RNA binding"/>
    <property type="evidence" value="ECO:0007669"/>
    <property type="project" value="UniProtKB-KW"/>
</dbReference>
<sequence length="498" mass="58108">MVKKIIISYFNNIAVIVQGTKVQQIILINKIYQLNDIYIGKVQKIFSSINAAFVNLGQNRRSGFIHLSDIKNLKRKFHFFRITDVLSINQVLLVQIIKEPTFNKGPRLTANIHLHGKYLVLMPFCNVIFISNLIYDSDERLYLHSLGMLIKPMSIGLLIKSSSCGVSESLIIRDLGVLLQQWYFLQKQFIFTNAPSILYKDEDLIKKIIRDFYQKSISKIIVDSKHLLNLVYYYLKKWSYIVPATKTKLYLYSNNSCILDRFYIKGSIKGALKSKVNLLHGGYLFFQSYEALTVIDVNSGSFNKLNSSKDSILRINLYAAIEISYQLRLRNINGVIIIDFIDMSSQRDKLKLIEHFSRLLAIDECLPQIIQFSELGLLELTRKRKSQTLREIFHISLTQRCQYLYQSYVNNFYSKFFITVSKSNDYLSIDSSGNKGIKYLFFSKSFAGVRRLRNSFSNMDHVLFGKYFYFYNTLYVLRFFYPKANYIVPLVLYTRSVN</sequence>
<dbReference type="RefSeq" id="YP_009399234.1">
    <property type="nucleotide sequence ID" value="NC_035296.1"/>
</dbReference>
<reference evidence="9" key="1">
    <citation type="journal article" date="2017" name="J. Phycol.">
        <title>Analysis of chloroplast genomes and a supermatrix inform reclassification of the Rhodomelaceae (Rhodophyta).</title>
        <authorList>
            <person name="Diaz-Tapia P."/>
            <person name="Maggs C.A."/>
            <person name="West J.A."/>
            <person name="Verbruggen H."/>
        </authorList>
    </citation>
    <scope>NUCLEOTIDE SEQUENCE</scope>
    <source>
        <strain evidence="9">PD1720</strain>
    </source>
</reference>
<evidence type="ECO:0000313" key="9">
    <source>
        <dbReference type="EMBL" id="ARW68840.1"/>
    </source>
</evidence>
<keyword evidence="6" id="KW-0694">RNA-binding</keyword>